<dbReference type="PANTHER" id="PTHR34448:SF3">
    <property type="entry name" value="AMINOPEPTIDASE AMPS"/>
    <property type="match status" value="1"/>
</dbReference>
<protein>
    <submittedName>
        <fullName evidence="10">Thermophilic metalloprotease (M29)</fullName>
    </submittedName>
</protein>
<dbReference type="InterPro" id="IPR000787">
    <property type="entry name" value="Peptidase_M29"/>
</dbReference>
<keyword evidence="11" id="KW-1185">Reference proteome</keyword>
<evidence type="ECO:0000256" key="2">
    <source>
        <dbReference type="ARBA" id="ARBA00001946"/>
    </source>
</evidence>
<dbReference type="RefSeq" id="WP_006441046.1">
    <property type="nucleotide sequence ID" value="NZ_DS995361.1"/>
</dbReference>
<keyword evidence="9 10" id="KW-0482">Metalloprotease</keyword>
<dbReference type="GO" id="GO:0008237">
    <property type="term" value="F:metallopeptidase activity"/>
    <property type="evidence" value="ECO:0007669"/>
    <property type="project" value="UniProtKB-KW"/>
</dbReference>
<evidence type="ECO:0000256" key="3">
    <source>
        <dbReference type="ARBA" id="ARBA00001947"/>
    </source>
</evidence>
<organism evidence="10 11">
    <name type="scientific">Peptacetobacter hiranonis (strain DSM 13275 / JCM 10541 / KCTC 15199 / TO-931)</name>
    <name type="common">Clostridium hiranonis</name>
    <dbReference type="NCBI Taxonomy" id="500633"/>
    <lineage>
        <taxon>Bacteria</taxon>
        <taxon>Bacillati</taxon>
        <taxon>Bacillota</taxon>
        <taxon>Clostridia</taxon>
        <taxon>Peptostreptococcales</taxon>
        <taxon>Peptostreptococcaceae</taxon>
        <taxon>Peptacetobacter</taxon>
    </lineage>
</organism>
<evidence type="ECO:0000256" key="5">
    <source>
        <dbReference type="ARBA" id="ARBA00022438"/>
    </source>
</evidence>
<evidence type="ECO:0000256" key="1">
    <source>
        <dbReference type="ARBA" id="ARBA00001941"/>
    </source>
</evidence>
<evidence type="ECO:0000256" key="7">
    <source>
        <dbReference type="ARBA" id="ARBA00022723"/>
    </source>
</evidence>
<proteinExistence type="inferred from homology"/>
<sequence length="409" mass="45767">MNFERNLDKYAELSIKVGMNVQPGETLLVRSPIDCADFVRKAVKYAYECGAKHVYVEWSDDECSKLTYNMAPDESFNEYPQWQADKYTQIAKEGGSFLTVVAQDPDLLKGVDPQRIANFQKASGKALKEWRSYTLTDRCKWSIVACPSVNWAKKVYPNCSEEEAVEKLWEGIFQCTRADLESPVDAWNEHIANLKKRTDFLNESDFKTLKYSSAKTNLSIDLPEGHIWLSGDAKDPNGVSFVPNIPTEEVYGMPHKFGVNGTVASTKPLVFGGNVIDDFTITFENGKIVDFTAEKGYETLKNLIETDEGSHYIGEVALVPYNSPISNTNTVFYTTLFDENASCHLAIGSAYRSCIENGNDLKEEELDKLGVNDSLTHVDFMVGSADMDITGITKNGEEIAIFKNGNWAF</sequence>
<keyword evidence="8" id="KW-0378">Hydrolase</keyword>
<dbReference type="HOGENOM" id="CLU_054346_1_0_9"/>
<dbReference type="Gene3D" id="3.40.1830.10">
    <property type="entry name" value="Thermophilic metalloprotease (M29)"/>
    <property type="match status" value="1"/>
</dbReference>
<evidence type="ECO:0000313" key="10">
    <source>
        <dbReference type="EMBL" id="EEA84188.1"/>
    </source>
</evidence>
<comment type="similarity">
    <text evidence="4">Belongs to the peptidase M29 family.</text>
</comment>
<gene>
    <name evidence="10" type="ORF">CLOHIR_02206</name>
</gene>
<dbReference type="MEROPS" id="M29.002"/>
<evidence type="ECO:0000256" key="6">
    <source>
        <dbReference type="ARBA" id="ARBA00022670"/>
    </source>
</evidence>
<reference evidence="10 11" key="2">
    <citation type="submission" date="2008-10" db="EMBL/GenBank/DDBJ databases">
        <title>Draft genome sequence of Clostridium hiranonis (DSM 13275).</title>
        <authorList>
            <person name="Sudarsanam P."/>
            <person name="Ley R."/>
            <person name="Guruge J."/>
            <person name="Turnbaugh P.J."/>
            <person name="Mahowald M."/>
            <person name="Liep D."/>
            <person name="Gordon J."/>
        </authorList>
    </citation>
    <scope>NUCLEOTIDE SEQUENCE [LARGE SCALE GENOMIC DNA]</scope>
    <source>
        <strain evidence="10 11">DSM 13275</strain>
    </source>
</reference>
<keyword evidence="7" id="KW-0479">Metal-binding</keyword>
<dbReference type="Pfam" id="PF02073">
    <property type="entry name" value="Peptidase_M29"/>
    <property type="match status" value="1"/>
</dbReference>
<evidence type="ECO:0000256" key="8">
    <source>
        <dbReference type="ARBA" id="ARBA00022801"/>
    </source>
</evidence>
<dbReference type="eggNOG" id="COG2309">
    <property type="taxonomic scope" value="Bacteria"/>
</dbReference>
<comment type="cofactor">
    <cofactor evidence="2">
        <name>Mg(2+)</name>
        <dbReference type="ChEBI" id="CHEBI:18420"/>
    </cofactor>
</comment>
<comment type="cofactor">
    <cofactor evidence="3">
        <name>Zn(2+)</name>
        <dbReference type="ChEBI" id="CHEBI:29105"/>
    </cofactor>
</comment>
<evidence type="ECO:0000256" key="4">
    <source>
        <dbReference type="ARBA" id="ARBA00008236"/>
    </source>
</evidence>
<dbReference type="GO" id="GO:0004177">
    <property type="term" value="F:aminopeptidase activity"/>
    <property type="evidence" value="ECO:0007669"/>
    <property type="project" value="UniProtKB-KW"/>
</dbReference>
<reference evidence="10 11" key="1">
    <citation type="submission" date="2008-09" db="EMBL/GenBank/DDBJ databases">
        <authorList>
            <person name="Fulton L."/>
            <person name="Clifton S."/>
            <person name="Fulton B."/>
            <person name="Xu J."/>
            <person name="Minx P."/>
            <person name="Pepin K.H."/>
            <person name="Johnson M."/>
            <person name="Thiruvilangam P."/>
            <person name="Bhonagiri V."/>
            <person name="Nash W.E."/>
            <person name="Mardis E.R."/>
            <person name="Wilson R.K."/>
        </authorList>
    </citation>
    <scope>NUCLEOTIDE SEQUENCE [LARGE SCALE GENOMIC DNA]</scope>
    <source>
        <strain evidence="10 11">DSM 13275</strain>
    </source>
</reference>
<comment type="cofactor">
    <cofactor evidence="1">
        <name>Co(2+)</name>
        <dbReference type="ChEBI" id="CHEBI:48828"/>
    </cofactor>
</comment>
<comment type="caution">
    <text evidence="10">The sequence shown here is derived from an EMBL/GenBank/DDBJ whole genome shotgun (WGS) entry which is preliminary data.</text>
</comment>
<dbReference type="OrthoDB" id="9803993at2"/>
<dbReference type="GO" id="GO:0046872">
    <property type="term" value="F:metal ion binding"/>
    <property type="evidence" value="ECO:0007669"/>
    <property type="project" value="UniProtKB-KW"/>
</dbReference>
<dbReference type="Proteomes" id="UP000003178">
    <property type="component" value="Unassembled WGS sequence"/>
</dbReference>
<dbReference type="PANTHER" id="PTHR34448">
    <property type="entry name" value="AMINOPEPTIDASE"/>
    <property type="match status" value="1"/>
</dbReference>
<dbReference type="EMBL" id="ABWP01000086">
    <property type="protein sequence ID" value="EEA84188.1"/>
    <property type="molecule type" value="Genomic_DNA"/>
</dbReference>
<keyword evidence="5" id="KW-0031">Aminopeptidase</keyword>
<evidence type="ECO:0000313" key="11">
    <source>
        <dbReference type="Proteomes" id="UP000003178"/>
    </source>
</evidence>
<accession>B6G244</accession>
<dbReference type="GO" id="GO:0006508">
    <property type="term" value="P:proteolysis"/>
    <property type="evidence" value="ECO:0007669"/>
    <property type="project" value="UniProtKB-KW"/>
</dbReference>
<dbReference type="InterPro" id="IPR052170">
    <property type="entry name" value="M29_Exopeptidase"/>
</dbReference>
<dbReference type="AlphaFoldDB" id="B6G244"/>
<name>B6G244_PEPHT</name>
<keyword evidence="6 10" id="KW-0645">Protease</keyword>
<dbReference type="SUPFAM" id="SSF144052">
    <property type="entry name" value="Thermophilic metalloprotease-like"/>
    <property type="match status" value="1"/>
</dbReference>
<evidence type="ECO:0000256" key="9">
    <source>
        <dbReference type="ARBA" id="ARBA00023049"/>
    </source>
</evidence>
<dbReference type="PRINTS" id="PR00919">
    <property type="entry name" value="THERMOPTASE"/>
</dbReference>
<dbReference type="InterPro" id="IPR035097">
    <property type="entry name" value="M29_N-terminal"/>
</dbReference>